<dbReference type="Proteomes" id="UP000281406">
    <property type="component" value="Unassembled WGS sequence"/>
</dbReference>
<gene>
    <name evidence="1" type="ORF">DPX16_15925</name>
</gene>
<reference evidence="1 2" key="1">
    <citation type="submission" date="2018-10" db="EMBL/GenBank/DDBJ databases">
        <title>Genome assembly for a Yunnan-Guizhou Plateau 3E fish, Anabarilius grahami (Regan), and its evolutionary and genetic applications.</title>
        <authorList>
            <person name="Jiang W."/>
        </authorList>
    </citation>
    <scope>NUCLEOTIDE SEQUENCE [LARGE SCALE GENOMIC DNA]</scope>
    <source>
        <strain evidence="1">AG-KIZ</strain>
        <tissue evidence="1">Muscle</tissue>
    </source>
</reference>
<name>A0A3N0YTS9_ANAGA</name>
<evidence type="ECO:0000313" key="1">
    <source>
        <dbReference type="EMBL" id="ROL49599.1"/>
    </source>
</evidence>
<protein>
    <submittedName>
        <fullName evidence="1">Uncharacterized protein</fullName>
    </submittedName>
</protein>
<keyword evidence="2" id="KW-1185">Reference proteome</keyword>
<sequence>MDAVCSAVSGLNVTFLLNCHSTGLSLVLFRAVTVLEWSRSLQDPFLDMAWSGETWLQARSGNLLPIKGVHLIKNQAVKCPSADISDVSLAVMSYRKEKGGVFGCKEGWNLLPAQHVWSHDLFWETKVFVLGKAPSMLADEWTHPACSASPFSITPTLVPCPACHTEHSNHSVQQSDTEAVKCGCFCVKTENMMTTPAD</sequence>
<proteinExistence type="predicted"/>
<accession>A0A3N0YTS9</accession>
<dbReference type="AlphaFoldDB" id="A0A3N0YTS9"/>
<organism evidence="1 2">
    <name type="scientific">Anabarilius grahami</name>
    <name type="common">Kanglang fish</name>
    <name type="synonym">Barilius grahami</name>
    <dbReference type="NCBI Taxonomy" id="495550"/>
    <lineage>
        <taxon>Eukaryota</taxon>
        <taxon>Metazoa</taxon>
        <taxon>Chordata</taxon>
        <taxon>Craniata</taxon>
        <taxon>Vertebrata</taxon>
        <taxon>Euteleostomi</taxon>
        <taxon>Actinopterygii</taxon>
        <taxon>Neopterygii</taxon>
        <taxon>Teleostei</taxon>
        <taxon>Ostariophysi</taxon>
        <taxon>Cypriniformes</taxon>
        <taxon>Xenocyprididae</taxon>
        <taxon>Xenocypridinae</taxon>
        <taxon>Xenocypridinae incertae sedis</taxon>
        <taxon>Anabarilius</taxon>
    </lineage>
</organism>
<dbReference type="EMBL" id="RJVU01026577">
    <property type="protein sequence ID" value="ROL49599.1"/>
    <property type="molecule type" value="Genomic_DNA"/>
</dbReference>
<evidence type="ECO:0000313" key="2">
    <source>
        <dbReference type="Proteomes" id="UP000281406"/>
    </source>
</evidence>
<comment type="caution">
    <text evidence="1">The sequence shown here is derived from an EMBL/GenBank/DDBJ whole genome shotgun (WGS) entry which is preliminary data.</text>
</comment>